<evidence type="ECO:0000313" key="1">
    <source>
        <dbReference type="EMBL" id="CAB4759584.1"/>
    </source>
</evidence>
<dbReference type="CDD" id="cd06561">
    <property type="entry name" value="AlkD_like"/>
    <property type="match status" value="1"/>
</dbReference>
<accession>A0A6J6UK86</accession>
<proteinExistence type="predicted"/>
<sequence>MSAASELKNLASPSRAFDHQRFFKTAKGQYGEGDIFLGITVPQVRKIATKHKKISFKEIEVLTASKYHELRLCGLIILTLQFKETKDRSAQKSIFNFYLKQAKAGRINNWDLVDVTAPIIGAYLVDENNPYPLLEKLSRSKSLWDRRLAIIFTFAFIRAGELDPTIEISQKLLRDEHDLIHKAVGWMLREVGKRDVRMLRDFLRDYSHKMPRTALRYAIEKLPEPERKKWLADSR</sequence>
<name>A0A6J6UK86_9ZZZZ</name>
<dbReference type="InterPro" id="IPR016024">
    <property type="entry name" value="ARM-type_fold"/>
</dbReference>
<dbReference type="EMBL" id="CAEZZJ010000077">
    <property type="protein sequence ID" value="CAB4759584.1"/>
    <property type="molecule type" value="Genomic_DNA"/>
</dbReference>
<dbReference type="Pfam" id="PF08713">
    <property type="entry name" value="DNA_alkylation"/>
    <property type="match status" value="1"/>
</dbReference>
<reference evidence="1" key="1">
    <citation type="submission" date="2020-05" db="EMBL/GenBank/DDBJ databases">
        <authorList>
            <person name="Chiriac C."/>
            <person name="Salcher M."/>
            <person name="Ghai R."/>
            <person name="Kavagutti S V."/>
        </authorList>
    </citation>
    <scope>NUCLEOTIDE SEQUENCE</scope>
</reference>
<protein>
    <submittedName>
        <fullName evidence="1">Unannotated protein</fullName>
    </submittedName>
</protein>
<organism evidence="1">
    <name type="scientific">freshwater metagenome</name>
    <dbReference type="NCBI Taxonomy" id="449393"/>
    <lineage>
        <taxon>unclassified sequences</taxon>
        <taxon>metagenomes</taxon>
        <taxon>ecological metagenomes</taxon>
    </lineage>
</organism>
<dbReference type="PANTHER" id="PTHR34070">
    <property type="entry name" value="ARMADILLO-TYPE FOLD"/>
    <property type="match status" value="1"/>
</dbReference>
<dbReference type="SUPFAM" id="SSF48371">
    <property type="entry name" value="ARM repeat"/>
    <property type="match status" value="1"/>
</dbReference>
<dbReference type="PANTHER" id="PTHR34070:SF1">
    <property type="entry name" value="DNA ALKYLATION REPAIR PROTEIN"/>
    <property type="match status" value="1"/>
</dbReference>
<gene>
    <name evidence="1" type="ORF">UFOPK2852_00703</name>
</gene>
<dbReference type="InterPro" id="IPR014825">
    <property type="entry name" value="DNA_alkylation"/>
</dbReference>
<dbReference type="Gene3D" id="1.25.10.90">
    <property type="match status" value="1"/>
</dbReference>
<dbReference type="AlphaFoldDB" id="A0A6J6UK86"/>